<dbReference type="InterPro" id="IPR051043">
    <property type="entry name" value="Sulfatase_Mod_Factor_Kinase"/>
</dbReference>
<evidence type="ECO:0000259" key="1">
    <source>
        <dbReference type="Pfam" id="PF03781"/>
    </source>
</evidence>
<dbReference type="InterPro" id="IPR016187">
    <property type="entry name" value="CTDL_fold"/>
</dbReference>
<protein>
    <submittedName>
        <fullName evidence="2">SUMF1/EgtB/PvdO family nonheme iron enzyme</fullName>
    </submittedName>
</protein>
<evidence type="ECO:0000313" key="3">
    <source>
        <dbReference type="Proteomes" id="UP000630660"/>
    </source>
</evidence>
<dbReference type="Proteomes" id="UP000630660">
    <property type="component" value="Unassembled WGS sequence"/>
</dbReference>
<dbReference type="Gene3D" id="3.90.1580.10">
    <property type="entry name" value="paralog of FGE (formylglycine-generating enzyme)"/>
    <property type="match status" value="1"/>
</dbReference>
<name>A0A9D5QCW6_UNCW3</name>
<proteinExistence type="predicted"/>
<feature type="non-terminal residue" evidence="2">
    <location>
        <position position="1"/>
    </location>
</feature>
<dbReference type="InterPro" id="IPR005532">
    <property type="entry name" value="SUMF_dom"/>
</dbReference>
<dbReference type="GO" id="GO:0120147">
    <property type="term" value="F:formylglycine-generating oxidase activity"/>
    <property type="evidence" value="ECO:0007669"/>
    <property type="project" value="TreeGrafter"/>
</dbReference>
<gene>
    <name evidence="2" type="ORF">GF359_04640</name>
</gene>
<dbReference type="PANTHER" id="PTHR23150:SF19">
    <property type="entry name" value="FORMYLGLYCINE-GENERATING ENZYME"/>
    <property type="match status" value="1"/>
</dbReference>
<organism evidence="2 3">
    <name type="scientific">candidate division WOR-3 bacterium</name>
    <dbReference type="NCBI Taxonomy" id="2052148"/>
    <lineage>
        <taxon>Bacteria</taxon>
        <taxon>Bacteria division WOR-3</taxon>
    </lineage>
</organism>
<feature type="domain" description="Sulfatase-modifying factor enzyme-like" evidence="1">
    <location>
        <begin position="1"/>
        <end position="76"/>
    </location>
</feature>
<dbReference type="Pfam" id="PF03781">
    <property type="entry name" value="FGE-sulfatase"/>
    <property type="match status" value="1"/>
</dbReference>
<dbReference type="InterPro" id="IPR042095">
    <property type="entry name" value="SUMF_sf"/>
</dbReference>
<dbReference type="PANTHER" id="PTHR23150">
    <property type="entry name" value="SULFATASE MODIFYING FACTOR 1, 2"/>
    <property type="match status" value="1"/>
</dbReference>
<evidence type="ECO:0000313" key="2">
    <source>
        <dbReference type="EMBL" id="MBD3364482.1"/>
    </source>
</evidence>
<dbReference type="EMBL" id="WJKJ01000150">
    <property type="protein sequence ID" value="MBD3364482.1"/>
    <property type="molecule type" value="Genomic_DNA"/>
</dbReference>
<sequence>SPYGCLDMAGNEDEWCADWFDDEYYSVSPDSNPQGPDTGTTRVVRGGDYRSEARRVRCAYRKSSFPSQTFYGFRVCKD</sequence>
<comment type="caution">
    <text evidence="2">The sequence shown here is derived from an EMBL/GenBank/DDBJ whole genome shotgun (WGS) entry which is preliminary data.</text>
</comment>
<dbReference type="AlphaFoldDB" id="A0A9D5QCW6"/>
<dbReference type="SUPFAM" id="SSF56436">
    <property type="entry name" value="C-type lectin-like"/>
    <property type="match status" value="1"/>
</dbReference>
<reference evidence="2" key="1">
    <citation type="submission" date="2019-11" db="EMBL/GenBank/DDBJ databases">
        <title>Microbial mats filling the niche in hypersaline microbial mats.</title>
        <authorList>
            <person name="Wong H.L."/>
            <person name="Macleod F.I."/>
            <person name="White R.A. III"/>
            <person name="Burns B.P."/>
        </authorList>
    </citation>
    <scope>NUCLEOTIDE SEQUENCE</scope>
    <source>
        <strain evidence="2">Bin_327</strain>
    </source>
</reference>
<accession>A0A9D5QCW6</accession>